<evidence type="ECO:0000313" key="1">
    <source>
        <dbReference type="EMBL" id="KKK88385.1"/>
    </source>
</evidence>
<organism evidence="1">
    <name type="scientific">marine sediment metagenome</name>
    <dbReference type="NCBI Taxonomy" id="412755"/>
    <lineage>
        <taxon>unclassified sequences</taxon>
        <taxon>metagenomes</taxon>
        <taxon>ecological metagenomes</taxon>
    </lineage>
</organism>
<feature type="non-terminal residue" evidence="1">
    <location>
        <position position="1"/>
    </location>
</feature>
<name>A0A0F8ZQZ9_9ZZZZ</name>
<protein>
    <submittedName>
        <fullName evidence="1">Uncharacterized protein</fullName>
    </submittedName>
</protein>
<dbReference type="EMBL" id="LAZR01049975">
    <property type="protein sequence ID" value="KKK88385.1"/>
    <property type="molecule type" value="Genomic_DNA"/>
</dbReference>
<accession>A0A0F8ZQZ9</accession>
<gene>
    <name evidence="1" type="ORF">LCGC14_2743710</name>
</gene>
<dbReference type="AlphaFoldDB" id="A0A0F8ZQZ9"/>
<sequence>FSFDLQKESNIFYRYKYVIQFTSKYPYLIRIIQILKIWNENRKIRLSETILELLAIEATFRTNSPDPLEIEILKGKEFAFFLRELNTNLFKEKIYEIYNMWLKNPDKFIQLKKLAKEYAFQNYSVSQEILMFKDLIDKIDRNNA</sequence>
<reference evidence="1" key="1">
    <citation type="journal article" date="2015" name="Nature">
        <title>Complex archaea that bridge the gap between prokaryotes and eukaryotes.</title>
        <authorList>
            <person name="Spang A."/>
            <person name="Saw J.H."/>
            <person name="Jorgensen S.L."/>
            <person name="Zaremba-Niedzwiedzka K."/>
            <person name="Martijn J."/>
            <person name="Lind A.E."/>
            <person name="van Eijk R."/>
            <person name="Schleper C."/>
            <person name="Guy L."/>
            <person name="Ettema T.J."/>
        </authorList>
    </citation>
    <scope>NUCLEOTIDE SEQUENCE</scope>
</reference>
<proteinExistence type="predicted"/>
<comment type="caution">
    <text evidence="1">The sequence shown here is derived from an EMBL/GenBank/DDBJ whole genome shotgun (WGS) entry which is preliminary data.</text>
</comment>